<dbReference type="SMART" id="SM00448">
    <property type="entry name" value="REC"/>
    <property type="match status" value="1"/>
</dbReference>
<evidence type="ECO:0000259" key="5">
    <source>
        <dbReference type="PROSITE" id="PS51755"/>
    </source>
</evidence>
<dbReference type="PROSITE" id="PS51755">
    <property type="entry name" value="OMPR_PHOB"/>
    <property type="match status" value="1"/>
</dbReference>
<dbReference type="InterPro" id="IPR001867">
    <property type="entry name" value="OmpR/PhoB-type_DNA-bd"/>
</dbReference>
<dbReference type="GO" id="GO:0032993">
    <property type="term" value="C:protein-DNA complex"/>
    <property type="evidence" value="ECO:0007669"/>
    <property type="project" value="TreeGrafter"/>
</dbReference>
<dbReference type="SMART" id="SM00862">
    <property type="entry name" value="Trans_reg_C"/>
    <property type="match status" value="1"/>
</dbReference>
<dbReference type="EMBL" id="NOXS01000035">
    <property type="protein sequence ID" value="OYQ16663.1"/>
    <property type="molecule type" value="Genomic_DNA"/>
</dbReference>
<comment type="caution">
    <text evidence="6">The sequence shown here is derived from an EMBL/GenBank/DDBJ whole genome shotgun (WGS) entry which is preliminary data.</text>
</comment>
<dbReference type="InterPro" id="IPR001789">
    <property type="entry name" value="Sig_transdc_resp-reg_receiver"/>
</dbReference>
<keyword evidence="7" id="KW-1185">Reference proteome</keyword>
<dbReference type="GO" id="GO:0000976">
    <property type="term" value="F:transcription cis-regulatory region binding"/>
    <property type="evidence" value="ECO:0007669"/>
    <property type="project" value="TreeGrafter"/>
</dbReference>
<dbReference type="Gene3D" id="3.40.50.2300">
    <property type="match status" value="1"/>
</dbReference>
<evidence type="ECO:0000256" key="3">
    <source>
        <dbReference type="PROSITE-ProRule" id="PRU01091"/>
    </source>
</evidence>
<evidence type="ECO:0000259" key="4">
    <source>
        <dbReference type="PROSITE" id="PS50110"/>
    </source>
</evidence>
<dbReference type="InterPro" id="IPR039420">
    <property type="entry name" value="WalR-like"/>
</dbReference>
<dbReference type="SUPFAM" id="SSF52172">
    <property type="entry name" value="CheY-like"/>
    <property type="match status" value="1"/>
</dbReference>
<organism evidence="6 7">
    <name type="scientific">Elstera cyanobacteriorum</name>
    <dbReference type="NCBI Taxonomy" id="2022747"/>
    <lineage>
        <taxon>Bacteria</taxon>
        <taxon>Pseudomonadati</taxon>
        <taxon>Pseudomonadota</taxon>
        <taxon>Alphaproteobacteria</taxon>
        <taxon>Rhodospirillales</taxon>
        <taxon>Rhodospirillaceae</taxon>
        <taxon>Elstera</taxon>
    </lineage>
</organism>
<accession>A0A255XI49</accession>
<feature type="domain" description="OmpR/PhoB-type" evidence="5">
    <location>
        <begin position="124"/>
        <end position="220"/>
    </location>
</feature>
<evidence type="ECO:0000256" key="2">
    <source>
        <dbReference type="PROSITE-ProRule" id="PRU00169"/>
    </source>
</evidence>
<dbReference type="InterPro" id="IPR036388">
    <property type="entry name" value="WH-like_DNA-bd_sf"/>
</dbReference>
<dbReference type="Pfam" id="PF00486">
    <property type="entry name" value="Trans_reg_C"/>
    <property type="match status" value="1"/>
</dbReference>
<name>A0A255XI49_9PROT</name>
<dbReference type="Pfam" id="PF00072">
    <property type="entry name" value="Response_reg"/>
    <property type="match status" value="1"/>
</dbReference>
<dbReference type="GO" id="GO:0000156">
    <property type="term" value="F:phosphorelay response regulator activity"/>
    <property type="evidence" value="ECO:0007669"/>
    <property type="project" value="TreeGrafter"/>
</dbReference>
<evidence type="ECO:0008006" key="8">
    <source>
        <dbReference type="Google" id="ProtNLM"/>
    </source>
</evidence>
<dbReference type="PROSITE" id="PS50110">
    <property type="entry name" value="RESPONSE_REGULATORY"/>
    <property type="match status" value="1"/>
</dbReference>
<evidence type="ECO:0000313" key="6">
    <source>
        <dbReference type="EMBL" id="OYQ16663.1"/>
    </source>
</evidence>
<evidence type="ECO:0000256" key="1">
    <source>
        <dbReference type="ARBA" id="ARBA00023125"/>
    </source>
</evidence>
<dbReference type="AlphaFoldDB" id="A0A255XI49"/>
<gene>
    <name evidence="6" type="ORF">CHR90_16870</name>
</gene>
<sequence>MRLLVVEDTEDLARAIRRYLADQGHAVDLAMNAAEARDYLAVTVYDAVLLDLGLPDDSGSRVLEDLRRHDPAPPVLIISARSGLDDKLRHFALGADDYLTKPFDLRELDARLHALLRRHGGLGGGVQRMGNFTFDGTAKRAMVKDVPLDLGRREFALLAYFVASRNRIVSKEQILEQLFSHEEEVGLNAVELYVSRLRRKLEDSDFSIRTIRGLGYVAEVAPQR</sequence>
<protein>
    <recommendedName>
        <fullName evidence="8">DNA-binding response regulator</fullName>
    </recommendedName>
</protein>
<dbReference type="Gene3D" id="6.10.250.690">
    <property type="match status" value="1"/>
</dbReference>
<proteinExistence type="predicted"/>
<dbReference type="GO" id="GO:0006355">
    <property type="term" value="P:regulation of DNA-templated transcription"/>
    <property type="evidence" value="ECO:0007669"/>
    <property type="project" value="InterPro"/>
</dbReference>
<feature type="DNA-binding region" description="OmpR/PhoB-type" evidence="3">
    <location>
        <begin position="124"/>
        <end position="220"/>
    </location>
</feature>
<keyword evidence="1 3" id="KW-0238">DNA-binding</keyword>
<dbReference type="PANTHER" id="PTHR48111:SF36">
    <property type="entry name" value="TRANSCRIPTIONAL REGULATORY PROTEIN CUTR"/>
    <property type="match status" value="1"/>
</dbReference>
<keyword evidence="2" id="KW-0597">Phosphoprotein</keyword>
<evidence type="ECO:0000313" key="7">
    <source>
        <dbReference type="Proteomes" id="UP000216361"/>
    </source>
</evidence>
<dbReference type="RefSeq" id="WP_094410300.1">
    <property type="nucleotide sequence ID" value="NZ_BMJZ01000003.1"/>
</dbReference>
<dbReference type="GO" id="GO:0005829">
    <property type="term" value="C:cytosol"/>
    <property type="evidence" value="ECO:0007669"/>
    <property type="project" value="TreeGrafter"/>
</dbReference>
<feature type="modified residue" description="4-aspartylphosphate" evidence="2">
    <location>
        <position position="51"/>
    </location>
</feature>
<dbReference type="OrthoDB" id="9802426at2"/>
<feature type="domain" description="Response regulatory" evidence="4">
    <location>
        <begin position="2"/>
        <end position="116"/>
    </location>
</feature>
<dbReference type="InterPro" id="IPR011006">
    <property type="entry name" value="CheY-like_superfamily"/>
</dbReference>
<dbReference type="CDD" id="cd00383">
    <property type="entry name" value="trans_reg_C"/>
    <property type="match status" value="1"/>
</dbReference>
<reference evidence="6 7" key="1">
    <citation type="submission" date="2017-07" db="EMBL/GenBank/DDBJ databases">
        <title>Elstera cyanobacteriorum sp. nov., a novel bacterium isolated from cyanobacterial aggregates in a eutrophic lake.</title>
        <authorList>
            <person name="Cai H."/>
        </authorList>
    </citation>
    <scope>NUCLEOTIDE SEQUENCE [LARGE SCALE GENOMIC DNA]</scope>
    <source>
        <strain evidence="6 7">TH019</strain>
    </source>
</reference>
<dbReference type="PANTHER" id="PTHR48111">
    <property type="entry name" value="REGULATOR OF RPOS"/>
    <property type="match status" value="1"/>
</dbReference>
<dbReference type="Proteomes" id="UP000216361">
    <property type="component" value="Unassembled WGS sequence"/>
</dbReference>
<dbReference type="Gene3D" id="1.10.10.10">
    <property type="entry name" value="Winged helix-like DNA-binding domain superfamily/Winged helix DNA-binding domain"/>
    <property type="match status" value="1"/>
</dbReference>